<dbReference type="Pfam" id="PF07992">
    <property type="entry name" value="Pyr_redox_2"/>
    <property type="match status" value="1"/>
</dbReference>
<evidence type="ECO:0000256" key="7">
    <source>
        <dbReference type="ARBA" id="ARBA00022630"/>
    </source>
</evidence>
<evidence type="ECO:0000256" key="13">
    <source>
        <dbReference type="ARBA" id="ARBA00023157"/>
    </source>
</evidence>
<evidence type="ECO:0000313" key="21">
    <source>
        <dbReference type="Proteomes" id="UP000825123"/>
    </source>
</evidence>
<evidence type="ECO:0000259" key="18">
    <source>
        <dbReference type="Pfam" id="PF02852"/>
    </source>
</evidence>
<keyword evidence="13" id="KW-1015">Disulfide bond</keyword>
<evidence type="ECO:0000256" key="14">
    <source>
        <dbReference type="ARBA" id="ARBA00023284"/>
    </source>
</evidence>
<dbReference type="AlphaFoldDB" id="A0A8D5U6G4"/>
<dbReference type="GO" id="GO:0016668">
    <property type="term" value="F:oxidoreductase activity, acting on a sulfur group of donors, NAD(P) as acceptor"/>
    <property type="evidence" value="ECO:0007669"/>
    <property type="project" value="InterPro"/>
</dbReference>
<keyword evidence="8" id="KW-0479">Metal-binding</keyword>
<evidence type="ECO:0000313" key="20">
    <source>
        <dbReference type="EMBL" id="BCU69950.1"/>
    </source>
</evidence>
<evidence type="ECO:0000256" key="8">
    <source>
        <dbReference type="ARBA" id="ARBA00022723"/>
    </source>
</evidence>
<keyword evidence="10" id="KW-0521">NADP</keyword>
<name>A0A8D5U6G4_9CREN</name>
<evidence type="ECO:0000256" key="2">
    <source>
        <dbReference type="ARBA" id="ARBA00007532"/>
    </source>
</evidence>
<comment type="catalytic activity">
    <reaction evidence="16">
        <text>Hg + NADP(+) + H(+) = Hg(2+) + NADPH</text>
        <dbReference type="Rhea" id="RHEA:23856"/>
        <dbReference type="ChEBI" id="CHEBI:15378"/>
        <dbReference type="ChEBI" id="CHEBI:16170"/>
        <dbReference type="ChEBI" id="CHEBI:16793"/>
        <dbReference type="ChEBI" id="CHEBI:57783"/>
        <dbReference type="ChEBI" id="CHEBI:58349"/>
        <dbReference type="EC" id="1.16.1.1"/>
    </reaction>
</comment>
<dbReference type="RefSeq" id="WP_221290061.1">
    <property type="nucleotide sequence ID" value="NZ_AP024597.1"/>
</dbReference>
<dbReference type="Pfam" id="PF02852">
    <property type="entry name" value="Pyr_redox_dim"/>
    <property type="match status" value="1"/>
</dbReference>
<dbReference type="InterPro" id="IPR016156">
    <property type="entry name" value="FAD/NAD-linked_Rdtase_dimer_sf"/>
</dbReference>
<evidence type="ECO:0000256" key="17">
    <source>
        <dbReference type="RuleBase" id="RU003691"/>
    </source>
</evidence>
<dbReference type="SUPFAM" id="SSF51905">
    <property type="entry name" value="FAD/NAD(P)-binding domain"/>
    <property type="match status" value="1"/>
</dbReference>
<feature type="domain" description="Pyridine nucleotide-disulphide oxidoreductase dimerisation" evidence="18">
    <location>
        <begin position="331"/>
        <end position="433"/>
    </location>
</feature>
<dbReference type="EC" id="1.16.1.1" evidence="4"/>
<gene>
    <name evidence="20" type="ORF">KN1_12470</name>
</gene>
<dbReference type="InterPro" id="IPR001100">
    <property type="entry name" value="Pyr_nuc-diS_OxRdtase"/>
</dbReference>
<evidence type="ECO:0000256" key="16">
    <source>
        <dbReference type="ARBA" id="ARBA00048984"/>
    </source>
</evidence>
<dbReference type="PANTHER" id="PTHR43014">
    <property type="entry name" value="MERCURIC REDUCTASE"/>
    <property type="match status" value="1"/>
</dbReference>
<dbReference type="Gene3D" id="3.50.50.60">
    <property type="entry name" value="FAD/NAD(P)-binding domain"/>
    <property type="match status" value="2"/>
</dbReference>
<keyword evidence="9 17" id="KW-0274">FAD</keyword>
<dbReference type="InterPro" id="IPR012999">
    <property type="entry name" value="Pyr_OxRdtase_I_AS"/>
</dbReference>
<evidence type="ECO:0000256" key="9">
    <source>
        <dbReference type="ARBA" id="ARBA00022827"/>
    </source>
</evidence>
<comment type="subunit">
    <text evidence="3">Homodimer.</text>
</comment>
<keyword evidence="7 17" id="KW-0285">Flavoprotein</keyword>
<dbReference type="InterPro" id="IPR021179">
    <property type="entry name" value="Mercury_reductase_MerA"/>
</dbReference>
<organism evidence="20 21">
    <name type="scientific">Stygiolobus caldivivus</name>
    <dbReference type="NCBI Taxonomy" id="2824673"/>
    <lineage>
        <taxon>Archaea</taxon>
        <taxon>Thermoproteota</taxon>
        <taxon>Thermoprotei</taxon>
        <taxon>Sulfolobales</taxon>
        <taxon>Sulfolobaceae</taxon>
        <taxon>Stygiolobus</taxon>
    </lineage>
</organism>
<dbReference type="InterPro" id="IPR004099">
    <property type="entry name" value="Pyr_nucl-diS_OxRdtase_dimer"/>
</dbReference>
<dbReference type="GeneID" id="66162977"/>
<evidence type="ECO:0000256" key="12">
    <source>
        <dbReference type="ARBA" id="ARBA00023002"/>
    </source>
</evidence>
<keyword evidence="21" id="KW-1185">Reference proteome</keyword>
<evidence type="ECO:0000256" key="5">
    <source>
        <dbReference type="ARBA" id="ARBA00014791"/>
    </source>
</evidence>
<evidence type="ECO:0000256" key="10">
    <source>
        <dbReference type="ARBA" id="ARBA00022857"/>
    </source>
</evidence>
<dbReference type="EMBL" id="AP024597">
    <property type="protein sequence ID" value="BCU69950.1"/>
    <property type="molecule type" value="Genomic_DNA"/>
</dbReference>
<dbReference type="KEGG" id="csty:KN1_12470"/>
<reference evidence="20 21" key="1">
    <citation type="submission" date="2021-04" db="EMBL/GenBank/DDBJ databases">
        <title>Complete genome sequence of Stygiolobus sp. KN-1.</title>
        <authorList>
            <person name="Nakamura K."/>
            <person name="Sakai H."/>
            <person name="Kurosawa N."/>
        </authorList>
    </citation>
    <scope>NUCLEOTIDE SEQUENCE [LARGE SCALE GENOMIC DNA]</scope>
    <source>
        <strain evidence="20 21">KN-1</strain>
    </source>
</reference>
<dbReference type="Proteomes" id="UP000825123">
    <property type="component" value="Chromosome"/>
</dbReference>
<dbReference type="GO" id="GO:0050661">
    <property type="term" value="F:NADP binding"/>
    <property type="evidence" value="ECO:0007669"/>
    <property type="project" value="InterPro"/>
</dbReference>
<evidence type="ECO:0000256" key="11">
    <source>
        <dbReference type="ARBA" id="ARBA00022914"/>
    </source>
</evidence>
<dbReference type="GO" id="GO:0016152">
    <property type="term" value="F:mercury (II) reductase (NADP+) activity"/>
    <property type="evidence" value="ECO:0007669"/>
    <property type="project" value="UniProtKB-EC"/>
</dbReference>
<dbReference type="GO" id="GO:0003955">
    <property type="term" value="F:NAD(P)H dehydrogenase (quinone) activity"/>
    <property type="evidence" value="ECO:0007669"/>
    <property type="project" value="TreeGrafter"/>
</dbReference>
<dbReference type="PIRSF" id="PIRSF000350">
    <property type="entry name" value="Mercury_reductase_MerA"/>
    <property type="match status" value="1"/>
</dbReference>
<dbReference type="InterPro" id="IPR023753">
    <property type="entry name" value="FAD/NAD-binding_dom"/>
</dbReference>
<dbReference type="PRINTS" id="PR00368">
    <property type="entry name" value="FADPNR"/>
</dbReference>
<dbReference type="NCBIfam" id="TIGR02053">
    <property type="entry name" value="MerA"/>
    <property type="match status" value="1"/>
</dbReference>
<evidence type="ECO:0000256" key="3">
    <source>
        <dbReference type="ARBA" id="ARBA00011738"/>
    </source>
</evidence>
<dbReference type="Gene3D" id="3.30.390.30">
    <property type="match status" value="1"/>
</dbReference>
<proteinExistence type="inferred from homology"/>
<dbReference type="SUPFAM" id="SSF55424">
    <property type="entry name" value="FAD/NAD-linked reductases, dimerisation (C-terminal) domain"/>
    <property type="match status" value="1"/>
</dbReference>
<accession>A0A8D5U6G4</accession>
<keyword evidence="12 17" id="KW-0560">Oxidoreductase</keyword>
<evidence type="ECO:0000256" key="1">
    <source>
        <dbReference type="ARBA" id="ARBA00001974"/>
    </source>
</evidence>
<protein>
    <recommendedName>
        <fullName evidence="5">Mercuric reductase</fullName>
        <ecNumber evidence="4">1.16.1.1</ecNumber>
    </recommendedName>
    <alternativeName>
        <fullName evidence="15">Hg(II) reductase</fullName>
    </alternativeName>
</protein>
<evidence type="ECO:0000256" key="4">
    <source>
        <dbReference type="ARBA" id="ARBA00012661"/>
    </source>
</evidence>
<comment type="cofactor">
    <cofactor evidence="1">
        <name>FAD</name>
        <dbReference type="ChEBI" id="CHEBI:57692"/>
    </cofactor>
</comment>
<dbReference type="InterPro" id="IPR036188">
    <property type="entry name" value="FAD/NAD-bd_sf"/>
</dbReference>
<keyword evidence="14 17" id="KW-0676">Redox-active center</keyword>
<evidence type="ECO:0000259" key="19">
    <source>
        <dbReference type="Pfam" id="PF07992"/>
    </source>
</evidence>
<feature type="domain" description="FAD/NAD(P)-binding" evidence="19">
    <location>
        <begin position="3"/>
        <end position="310"/>
    </location>
</feature>
<dbReference type="PANTHER" id="PTHR43014:SF4">
    <property type="entry name" value="PYRIDINE NUCLEOTIDE-DISULFIDE OXIDOREDUCTASE RCLA-RELATED"/>
    <property type="match status" value="1"/>
</dbReference>
<sequence>MKDFVIIGYGAAGFAALIEANKLGIKPTVIGYGPLGGTCVNVGCIPSKRALRIGELYWSMSKLKEKYGIRPDFDSAFEDVRRLVEELRKRKYEDVLDSYDVELIQGKAHFISPNAVKVNGQVIEGKKFLIATGSSPFIPDIKGLKEAGYWTNVEALYPPKRVDSIAIIGGRAQALEFSQMYKRLGVDVVVLERSKVIIPDWEPEVSLEAQKFLEAEGVYVVTDVKVKEIKKNEGGNKTVVTDRGEVEVDEVLLATGRRPNVDLNLESANVYLNERGGVRVDEELRTTNPNIYAAGDVIGDLMLEPLAGYEGTVATKNALSNSHKKVDKRSVPQVIFTQPNIARVGWVEKGVETESRVVKLDELPKSAILGDPYGLIKMVVERGSKRVLSVQMVGNDAGEVIHEAVLAVKYGLTVDDLIDTVHAFPTMSEAMRWVSLAFYTDVSKLSCCV</sequence>
<dbReference type="GO" id="GO:0045340">
    <property type="term" value="F:mercury ion binding"/>
    <property type="evidence" value="ECO:0007669"/>
    <property type="project" value="InterPro"/>
</dbReference>
<comment type="similarity">
    <text evidence="2 17">Belongs to the class-I pyridine nucleotide-disulfide oxidoreductase family.</text>
</comment>
<evidence type="ECO:0000256" key="15">
    <source>
        <dbReference type="ARBA" id="ARBA00031725"/>
    </source>
</evidence>
<dbReference type="GO" id="GO:0050660">
    <property type="term" value="F:flavin adenine dinucleotide binding"/>
    <property type="evidence" value="ECO:0007669"/>
    <property type="project" value="InterPro"/>
</dbReference>
<dbReference type="PRINTS" id="PR00411">
    <property type="entry name" value="PNDRDTASEI"/>
</dbReference>
<keyword evidence="11" id="KW-0476">Mercury</keyword>
<keyword evidence="6" id="KW-0475">Mercuric resistance</keyword>
<dbReference type="FunFam" id="3.30.390.30:FF:000001">
    <property type="entry name" value="Dihydrolipoyl dehydrogenase"/>
    <property type="match status" value="1"/>
</dbReference>
<dbReference type="GO" id="GO:0050787">
    <property type="term" value="P:detoxification of mercury ion"/>
    <property type="evidence" value="ECO:0007669"/>
    <property type="project" value="InterPro"/>
</dbReference>
<evidence type="ECO:0000256" key="6">
    <source>
        <dbReference type="ARBA" id="ARBA00022466"/>
    </source>
</evidence>
<dbReference type="PROSITE" id="PS00076">
    <property type="entry name" value="PYRIDINE_REDOX_1"/>
    <property type="match status" value="1"/>
</dbReference>